<dbReference type="SUPFAM" id="SSF50249">
    <property type="entry name" value="Nucleic acid-binding proteins"/>
    <property type="match status" value="1"/>
</dbReference>
<dbReference type="NCBIfam" id="TIGR02779">
    <property type="entry name" value="NHEJ_ligase_lig"/>
    <property type="match status" value="1"/>
</dbReference>
<dbReference type="Pfam" id="PF04679">
    <property type="entry name" value="DNA_ligase_A_C"/>
    <property type="match status" value="1"/>
</dbReference>
<dbReference type="PANTHER" id="PTHR45674:SF4">
    <property type="entry name" value="DNA LIGASE 1"/>
    <property type="match status" value="1"/>
</dbReference>
<dbReference type="Pfam" id="PF01068">
    <property type="entry name" value="DNA_ligase_A_M"/>
    <property type="match status" value="1"/>
</dbReference>
<dbReference type="CDD" id="cd07971">
    <property type="entry name" value="OBF_DNA_ligase_LigD"/>
    <property type="match status" value="1"/>
</dbReference>
<dbReference type="Gene3D" id="2.40.50.140">
    <property type="entry name" value="Nucleic acid-binding proteins"/>
    <property type="match status" value="1"/>
</dbReference>
<organism evidence="6 7">
    <name type="scientific">Fodinibacter luteus</name>
    <dbReference type="NCBI Taxonomy" id="552064"/>
    <lineage>
        <taxon>Bacteria</taxon>
        <taxon>Bacillati</taxon>
        <taxon>Actinomycetota</taxon>
        <taxon>Actinomycetes</taxon>
        <taxon>Micrococcales</taxon>
        <taxon>Intrasporangiaceae</taxon>
        <taxon>Fodinibacter (ex Wang et al. 2009)</taxon>
    </lineage>
</organism>
<protein>
    <recommendedName>
        <fullName evidence="2">DNA ligase (ATP)</fullName>
        <ecNumber evidence="2">6.5.1.1</ecNumber>
    </recommendedName>
</protein>
<dbReference type="EMBL" id="BAABGM010000016">
    <property type="protein sequence ID" value="GAA4409138.1"/>
    <property type="molecule type" value="Genomic_DNA"/>
</dbReference>
<dbReference type="SUPFAM" id="SSF56091">
    <property type="entry name" value="DNA ligase/mRNA capping enzyme, catalytic domain"/>
    <property type="match status" value="1"/>
</dbReference>
<dbReference type="InterPro" id="IPR012340">
    <property type="entry name" value="NA-bd_OB-fold"/>
</dbReference>
<dbReference type="InterPro" id="IPR014146">
    <property type="entry name" value="LigD_ligase_dom"/>
</dbReference>
<comment type="caution">
    <text evidence="6">The sequence shown here is derived from an EMBL/GenBank/DDBJ whole genome shotgun (WGS) entry which is preliminary data.</text>
</comment>
<dbReference type="PROSITE" id="PS00697">
    <property type="entry name" value="DNA_LIGASE_A1"/>
    <property type="match status" value="1"/>
</dbReference>
<evidence type="ECO:0000256" key="3">
    <source>
        <dbReference type="ARBA" id="ARBA00022598"/>
    </source>
</evidence>
<sequence length="316" mass="34668">MPPLRPMLATVAQTVPAGDAWVHEVKWDGMRVLVDVRDGEVTVWSRSERDVTAAFPELDDLGRHYDDMLLDGEVVALDGGRPSFHALTERMHVSDRRRAARLAATRPVTLMVFDLLRLFGSDLTGQPWTARRELLERLDLTGRHWQVPPVYDDGQQLLSATADQGLEGIVSKRRSAPYAVGRRSPDWRKTAHRSSRSVVVGGWRPEVGSTGRLGAVLVGLPDGSGGWRYAGRVGSGLAGTAGEALAARLRPLRRDGSPFADEVPGIDANGTTWVEPRVVIEVRALELTGQHRLRQPAYLGVRTDLTPADLEEVDDA</sequence>
<feature type="domain" description="ATP-dependent DNA ligase family profile" evidence="5">
    <location>
        <begin position="108"/>
        <end position="189"/>
    </location>
</feature>
<dbReference type="Proteomes" id="UP001500945">
    <property type="component" value="Unassembled WGS sequence"/>
</dbReference>
<dbReference type="CDD" id="cd07906">
    <property type="entry name" value="Adenylation_DNA_ligase_LigD_LigC"/>
    <property type="match status" value="1"/>
</dbReference>
<comment type="catalytic activity">
    <reaction evidence="4">
        <text>ATP + (deoxyribonucleotide)n-3'-hydroxyl + 5'-phospho-(deoxyribonucleotide)m = (deoxyribonucleotide)n+m + AMP + diphosphate.</text>
        <dbReference type="EC" id="6.5.1.1"/>
    </reaction>
</comment>
<reference evidence="7" key="1">
    <citation type="journal article" date="2019" name="Int. J. Syst. Evol. Microbiol.">
        <title>The Global Catalogue of Microorganisms (GCM) 10K type strain sequencing project: providing services to taxonomists for standard genome sequencing and annotation.</title>
        <authorList>
            <consortium name="The Broad Institute Genomics Platform"/>
            <consortium name="The Broad Institute Genome Sequencing Center for Infectious Disease"/>
            <person name="Wu L."/>
            <person name="Ma J."/>
        </authorList>
    </citation>
    <scope>NUCLEOTIDE SEQUENCE [LARGE SCALE GENOMIC DNA]</scope>
    <source>
        <strain evidence="7">JCM 17809</strain>
    </source>
</reference>
<accession>A0ABP8KKC0</accession>
<gene>
    <name evidence="6" type="ORF">GCM10023168_27470</name>
</gene>
<dbReference type="Gene3D" id="3.30.470.30">
    <property type="entry name" value="DNA ligase/mRNA capping enzyme"/>
    <property type="match status" value="1"/>
</dbReference>
<name>A0ABP8KKC0_9MICO</name>
<keyword evidence="7" id="KW-1185">Reference proteome</keyword>
<dbReference type="InterPro" id="IPR016059">
    <property type="entry name" value="DNA_ligase_ATP-dep_CS"/>
</dbReference>
<evidence type="ECO:0000256" key="2">
    <source>
        <dbReference type="ARBA" id="ARBA00012727"/>
    </source>
</evidence>
<keyword evidence="3 6" id="KW-0436">Ligase</keyword>
<dbReference type="GO" id="GO:0016874">
    <property type="term" value="F:ligase activity"/>
    <property type="evidence" value="ECO:0007669"/>
    <property type="project" value="UniProtKB-KW"/>
</dbReference>
<proteinExistence type="inferred from homology"/>
<evidence type="ECO:0000256" key="4">
    <source>
        <dbReference type="ARBA" id="ARBA00034003"/>
    </source>
</evidence>
<evidence type="ECO:0000256" key="1">
    <source>
        <dbReference type="ARBA" id="ARBA00007572"/>
    </source>
</evidence>
<dbReference type="InterPro" id="IPR012309">
    <property type="entry name" value="DNA_ligase_ATP-dep_C"/>
</dbReference>
<dbReference type="PANTHER" id="PTHR45674">
    <property type="entry name" value="DNA LIGASE 1/3 FAMILY MEMBER"/>
    <property type="match status" value="1"/>
</dbReference>
<dbReference type="InterPro" id="IPR050191">
    <property type="entry name" value="ATP-dep_DNA_ligase"/>
</dbReference>
<dbReference type="EC" id="6.5.1.1" evidence="2"/>
<evidence type="ECO:0000259" key="5">
    <source>
        <dbReference type="PROSITE" id="PS50160"/>
    </source>
</evidence>
<dbReference type="Gene3D" id="3.30.1490.70">
    <property type="match status" value="1"/>
</dbReference>
<dbReference type="PROSITE" id="PS50160">
    <property type="entry name" value="DNA_LIGASE_A3"/>
    <property type="match status" value="1"/>
</dbReference>
<comment type="similarity">
    <text evidence="1">Belongs to the ATP-dependent DNA ligase family.</text>
</comment>
<dbReference type="InterPro" id="IPR012310">
    <property type="entry name" value="DNA_ligase_ATP-dep_cent"/>
</dbReference>
<evidence type="ECO:0000313" key="6">
    <source>
        <dbReference type="EMBL" id="GAA4409138.1"/>
    </source>
</evidence>
<evidence type="ECO:0000313" key="7">
    <source>
        <dbReference type="Proteomes" id="UP001500945"/>
    </source>
</evidence>